<feature type="domain" description="Glycosyltransferase subfamily 4-like N-terminal" evidence="1">
    <location>
        <begin position="19"/>
        <end position="130"/>
    </location>
</feature>
<evidence type="ECO:0000313" key="2">
    <source>
        <dbReference type="EMBL" id="SVE35460.1"/>
    </source>
</evidence>
<dbReference type="SUPFAM" id="SSF53756">
    <property type="entry name" value="UDP-Glycosyltransferase/glycogen phosphorylase"/>
    <property type="match status" value="1"/>
</dbReference>
<sequence>MNNINYILFIIPVPLFPLGASRYCLRIIQGLNHLGFGITIICPKISIDYQNQSDIFQKNNSIKIFDRLKLGQRKGFLKHLRYIFYNRSILKLFIEKNETSLIHCFNPPDIIPLIASKLAIKKKIPFIFHIADPGPESMAAIFYGFKKKV</sequence>
<dbReference type="Pfam" id="PF13439">
    <property type="entry name" value="Glyco_transf_4"/>
    <property type="match status" value="1"/>
</dbReference>
<protein>
    <recommendedName>
        <fullName evidence="1">Glycosyltransferase subfamily 4-like N-terminal domain-containing protein</fullName>
    </recommendedName>
</protein>
<dbReference type="AlphaFoldDB" id="A0A383CTU8"/>
<evidence type="ECO:0000259" key="1">
    <source>
        <dbReference type="Pfam" id="PF13439"/>
    </source>
</evidence>
<dbReference type="EMBL" id="UINC01211527">
    <property type="protein sequence ID" value="SVE35460.1"/>
    <property type="molecule type" value="Genomic_DNA"/>
</dbReference>
<name>A0A383CTU8_9ZZZZ</name>
<dbReference type="Gene3D" id="3.40.50.2000">
    <property type="entry name" value="Glycogen Phosphorylase B"/>
    <property type="match status" value="1"/>
</dbReference>
<reference evidence="2" key="1">
    <citation type="submission" date="2018-05" db="EMBL/GenBank/DDBJ databases">
        <authorList>
            <person name="Lanie J.A."/>
            <person name="Ng W.-L."/>
            <person name="Kazmierczak K.M."/>
            <person name="Andrzejewski T.M."/>
            <person name="Davidsen T.M."/>
            <person name="Wayne K.J."/>
            <person name="Tettelin H."/>
            <person name="Glass J.I."/>
            <person name="Rusch D."/>
            <person name="Podicherti R."/>
            <person name="Tsui H.-C.T."/>
            <person name="Winkler M.E."/>
        </authorList>
    </citation>
    <scope>NUCLEOTIDE SEQUENCE</scope>
</reference>
<accession>A0A383CTU8</accession>
<proteinExistence type="predicted"/>
<feature type="non-terminal residue" evidence="2">
    <location>
        <position position="149"/>
    </location>
</feature>
<organism evidence="2">
    <name type="scientific">marine metagenome</name>
    <dbReference type="NCBI Taxonomy" id="408172"/>
    <lineage>
        <taxon>unclassified sequences</taxon>
        <taxon>metagenomes</taxon>
        <taxon>ecological metagenomes</taxon>
    </lineage>
</organism>
<dbReference type="InterPro" id="IPR028098">
    <property type="entry name" value="Glyco_trans_4-like_N"/>
</dbReference>
<gene>
    <name evidence="2" type="ORF">METZ01_LOCUS488314</name>
</gene>